<comment type="similarity">
    <text evidence="1">Belongs to the NAD(P)H dehydrogenase (quinone) family.</text>
</comment>
<reference evidence="4" key="1">
    <citation type="submission" date="2020-01" db="EMBL/GenBank/DDBJ databases">
        <authorList>
            <person name="Meier V. D."/>
            <person name="Meier V D."/>
        </authorList>
    </citation>
    <scope>NUCLEOTIDE SEQUENCE</scope>
    <source>
        <strain evidence="4">HLG_WM_MAG_12</strain>
    </source>
</reference>
<evidence type="ECO:0000313" key="4">
    <source>
        <dbReference type="EMBL" id="CAA6803692.1"/>
    </source>
</evidence>
<evidence type="ECO:0000256" key="1">
    <source>
        <dbReference type="ARBA" id="ARBA00006252"/>
    </source>
</evidence>
<dbReference type="SUPFAM" id="SSF52218">
    <property type="entry name" value="Flavoproteins"/>
    <property type="match status" value="1"/>
</dbReference>
<dbReference type="Pfam" id="PF02525">
    <property type="entry name" value="Flavodoxin_2"/>
    <property type="match status" value="1"/>
</dbReference>
<dbReference type="GO" id="GO:0005829">
    <property type="term" value="C:cytosol"/>
    <property type="evidence" value="ECO:0007669"/>
    <property type="project" value="TreeGrafter"/>
</dbReference>
<dbReference type="InterPro" id="IPR029039">
    <property type="entry name" value="Flavoprotein-like_sf"/>
</dbReference>
<keyword evidence="2" id="KW-0560">Oxidoreductase</keyword>
<name>A0A6S6SJY1_9BACT</name>
<dbReference type="InterPro" id="IPR003680">
    <property type="entry name" value="Flavodoxin_fold"/>
</dbReference>
<protein>
    <submittedName>
        <fullName evidence="4">NAD(P)H oxidoreductase YRKL @ Putative NADPH-quinone reductase (Modulator of drug activity B) @ Flavodoxin 2</fullName>
    </submittedName>
</protein>
<organism evidence="4">
    <name type="scientific">uncultured Campylobacterales bacterium</name>
    <dbReference type="NCBI Taxonomy" id="352960"/>
    <lineage>
        <taxon>Bacteria</taxon>
        <taxon>Pseudomonadati</taxon>
        <taxon>Campylobacterota</taxon>
        <taxon>Epsilonproteobacteria</taxon>
        <taxon>Campylobacterales</taxon>
        <taxon>environmental samples</taxon>
    </lineage>
</organism>
<dbReference type="InterPro" id="IPR051545">
    <property type="entry name" value="NAD(P)H_dehydrogenase_qn"/>
</dbReference>
<evidence type="ECO:0000256" key="2">
    <source>
        <dbReference type="ARBA" id="ARBA00023002"/>
    </source>
</evidence>
<accession>A0A6S6SJY1</accession>
<evidence type="ECO:0000259" key="3">
    <source>
        <dbReference type="Pfam" id="PF02525"/>
    </source>
</evidence>
<proteinExistence type="inferred from homology"/>
<gene>
    <name evidence="4" type="ORF">HELGO_WM2695</name>
</gene>
<dbReference type="GO" id="GO:0003955">
    <property type="term" value="F:NAD(P)H dehydrogenase (quinone) activity"/>
    <property type="evidence" value="ECO:0007669"/>
    <property type="project" value="TreeGrafter"/>
</dbReference>
<dbReference type="PANTHER" id="PTHR10204:SF34">
    <property type="entry name" value="NAD(P)H DEHYDROGENASE [QUINONE] 1 ISOFORM 1"/>
    <property type="match status" value="1"/>
</dbReference>
<dbReference type="AlphaFoldDB" id="A0A6S6SJY1"/>
<feature type="domain" description="Flavodoxin-like fold" evidence="3">
    <location>
        <begin position="2"/>
        <end position="173"/>
    </location>
</feature>
<dbReference type="Gene3D" id="3.40.50.360">
    <property type="match status" value="1"/>
</dbReference>
<dbReference type="EMBL" id="CACVAW010000010">
    <property type="protein sequence ID" value="CAA6803692.1"/>
    <property type="molecule type" value="Genomic_DNA"/>
</dbReference>
<dbReference type="PANTHER" id="PTHR10204">
    <property type="entry name" value="NAD P H OXIDOREDUCTASE-RELATED"/>
    <property type="match status" value="1"/>
</dbReference>
<sequence>MKNILIITAHPSSRNLTKEIASIYKKEKEKQNKKVELIDLYSAKQLEFLNFEDSNNIEINDTQKYYQEKIKNASEIVFVYPFWWGSMPAILKNWIDSVLTINFAAKYNGKGLPVGLLKGRSVKIIVTSGAPTFFYILNGIKRANKKIWKQTIVEFCGMKFDGYYLFGGMDTKGKNVPKMFKVIKTIAN</sequence>